<dbReference type="Pfam" id="PF16455">
    <property type="entry name" value="UBD"/>
    <property type="match status" value="1"/>
</dbReference>
<reference evidence="3" key="2">
    <citation type="submission" date="2023-06" db="EMBL/GenBank/DDBJ databases">
        <authorList>
            <consortium name="Lawrence Berkeley National Laboratory"/>
            <person name="Haridas S."/>
            <person name="Hensen N."/>
            <person name="Bonometti L."/>
            <person name="Westerberg I."/>
            <person name="Brannstrom I.O."/>
            <person name="Guillou S."/>
            <person name="Cros-Aarteil S."/>
            <person name="Calhoun S."/>
            <person name="Kuo A."/>
            <person name="Mondo S."/>
            <person name="Pangilinan J."/>
            <person name="Riley R."/>
            <person name="Labutti K."/>
            <person name="Andreopoulos B."/>
            <person name="Lipzen A."/>
            <person name="Chen C."/>
            <person name="Yanf M."/>
            <person name="Daum C."/>
            <person name="Ng V."/>
            <person name="Clum A."/>
            <person name="Steindorff A."/>
            <person name="Ohm R."/>
            <person name="Martin F."/>
            <person name="Silar P."/>
            <person name="Natvig D."/>
            <person name="Lalanne C."/>
            <person name="Gautier V."/>
            <person name="Ament-Velasquez S.L."/>
            <person name="Kruys A."/>
            <person name="Hutchinson M.I."/>
            <person name="Powell A.J."/>
            <person name="Barry K."/>
            <person name="Miller A.N."/>
            <person name="Grigoriev I.V."/>
            <person name="Debuchy R."/>
            <person name="Gladieux P."/>
            <person name="Thoren M.H."/>
            <person name="Johannesson H."/>
        </authorList>
    </citation>
    <scope>NUCLEOTIDE SEQUENCE</scope>
    <source>
        <strain evidence="3">CBS 314.62</strain>
    </source>
</reference>
<feature type="region of interest" description="Disordered" evidence="1">
    <location>
        <begin position="1"/>
        <end position="82"/>
    </location>
</feature>
<dbReference type="Gene3D" id="1.20.225.20">
    <property type="entry name" value="Ub domain-containing protein, DC-UbP/UBTD2, N-terminal domain"/>
    <property type="match status" value="1"/>
</dbReference>
<dbReference type="InterPro" id="IPR039869">
    <property type="entry name" value="UBTD1/2"/>
</dbReference>
<feature type="compositionally biased region" description="Polar residues" evidence="1">
    <location>
        <begin position="30"/>
        <end position="41"/>
    </location>
</feature>
<protein>
    <recommendedName>
        <fullName evidence="2">Ubiquitin-like domain-containing protein</fullName>
    </recommendedName>
</protein>
<proteinExistence type="predicted"/>
<dbReference type="InterPro" id="IPR000626">
    <property type="entry name" value="Ubiquitin-like_dom"/>
</dbReference>
<sequence>MGCCISRPSGPNSPYPGGAGTSGSARAINDASQTAAPSGSQAGVDDPLPSPATGSRRRHRHSQQPLAQHINKPLRRHEWSSRNRTWTRTALTRERNDFFDTRVTGRQEVWQTLRAALEVLWATDEAARNALPGSPHDDEEEDEDEDGPSEDDPAIALATAQSILTAADITLPTGDLAQGAYDSLGNYYTLPEHIVSDPTNIAQGPSPRGDGTLEDAKADLTAGKETAEENAADDDDEVQRRREEKGKAVLDIRDQITIRARLSDGSRDVNVTVGKAETVRSIARHVQEEAHLPANKKIRIAYMGKILKEVSPLPAQGWKQGHTVNALVFNR</sequence>
<feature type="compositionally biased region" description="Acidic residues" evidence="1">
    <location>
        <begin position="137"/>
        <end position="152"/>
    </location>
</feature>
<evidence type="ECO:0000313" key="3">
    <source>
        <dbReference type="EMBL" id="KAK3688328.1"/>
    </source>
</evidence>
<organism evidence="3 4">
    <name type="scientific">Podospora appendiculata</name>
    <dbReference type="NCBI Taxonomy" id="314037"/>
    <lineage>
        <taxon>Eukaryota</taxon>
        <taxon>Fungi</taxon>
        <taxon>Dikarya</taxon>
        <taxon>Ascomycota</taxon>
        <taxon>Pezizomycotina</taxon>
        <taxon>Sordariomycetes</taxon>
        <taxon>Sordariomycetidae</taxon>
        <taxon>Sordariales</taxon>
        <taxon>Podosporaceae</taxon>
        <taxon>Podospora</taxon>
    </lineage>
</organism>
<gene>
    <name evidence="3" type="ORF">B0T22DRAFT_150557</name>
</gene>
<reference evidence="3" key="1">
    <citation type="journal article" date="2023" name="Mol. Phylogenet. Evol.">
        <title>Genome-scale phylogeny and comparative genomics of the fungal order Sordariales.</title>
        <authorList>
            <person name="Hensen N."/>
            <person name="Bonometti L."/>
            <person name="Westerberg I."/>
            <person name="Brannstrom I.O."/>
            <person name="Guillou S."/>
            <person name="Cros-Aarteil S."/>
            <person name="Calhoun S."/>
            <person name="Haridas S."/>
            <person name="Kuo A."/>
            <person name="Mondo S."/>
            <person name="Pangilinan J."/>
            <person name="Riley R."/>
            <person name="LaButti K."/>
            <person name="Andreopoulos B."/>
            <person name="Lipzen A."/>
            <person name="Chen C."/>
            <person name="Yan M."/>
            <person name="Daum C."/>
            <person name="Ng V."/>
            <person name="Clum A."/>
            <person name="Steindorff A."/>
            <person name="Ohm R.A."/>
            <person name="Martin F."/>
            <person name="Silar P."/>
            <person name="Natvig D.O."/>
            <person name="Lalanne C."/>
            <person name="Gautier V."/>
            <person name="Ament-Velasquez S.L."/>
            <person name="Kruys A."/>
            <person name="Hutchinson M.I."/>
            <person name="Powell A.J."/>
            <person name="Barry K."/>
            <person name="Miller A.N."/>
            <person name="Grigoriev I.V."/>
            <person name="Debuchy R."/>
            <person name="Gladieux P."/>
            <person name="Hiltunen Thoren M."/>
            <person name="Johannesson H."/>
        </authorList>
    </citation>
    <scope>NUCLEOTIDE SEQUENCE</scope>
    <source>
        <strain evidence="3">CBS 314.62</strain>
    </source>
</reference>
<name>A0AAE0X9F7_9PEZI</name>
<dbReference type="PROSITE" id="PS50053">
    <property type="entry name" value="UBIQUITIN_2"/>
    <property type="match status" value="1"/>
</dbReference>
<evidence type="ECO:0000256" key="1">
    <source>
        <dbReference type="SAM" id="MobiDB-lite"/>
    </source>
</evidence>
<accession>A0AAE0X9F7</accession>
<keyword evidence="4" id="KW-1185">Reference proteome</keyword>
<feature type="domain" description="Ubiquitin-like" evidence="2">
    <location>
        <begin position="256"/>
        <end position="331"/>
    </location>
</feature>
<dbReference type="InterPro" id="IPR029071">
    <property type="entry name" value="Ubiquitin-like_domsf"/>
</dbReference>
<dbReference type="EMBL" id="JAULSO010000002">
    <property type="protein sequence ID" value="KAK3688328.1"/>
    <property type="molecule type" value="Genomic_DNA"/>
</dbReference>
<evidence type="ECO:0000259" key="2">
    <source>
        <dbReference type="PROSITE" id="PS50053"/>
    </source>
</evidence>
<dbReference type="InterPro" id="IPR032752">
    <property type="entry name" value="DC-UbP/UBTD2_N"/>
</dbReference>
<comment type="caution">
    <text evidence="3">The sequence shown here is derived from an EMBL/GenBank/DDBJ whole genome shotgun (WGS) entry which is preliminary data.</text>
</comment>
<evidence type="ECO:0000313" key="4">
    <source>
        <dbReference type="Proteomes" id="UP001270362"/>
    </source>
</evidence>
<dbReference type="Gene3D" id="3.10.20.90">
    <property type="entry name" value="Phosphatidylinositol 3-kinase Catalytic Subunit, Chain A, domain 1"/>
    <property type="match status" value="1"/>
</dbReference>
<dbReference type="PANTHER" id="PTHR13609">
    <property type="entry name" value="UBIQUITIN DOMAIN CONTAINING 1 PROTEIN-RELATED"/>
    <property type="match status" value="1"/>
</dbReference>
<dbReference type="InterPro" id="IPR038169">
    <property type="entry name" value="DC-UbP/UBTD2_N_sf"/>
</dbReference>
<dbReference type="SUPFAM" id="SSF54236">
    <property type="entry name" value="Ubiquitin-like"/>
    <property type="match status" value="1"/>
</dbReference>
<dbReference type="AlphaFoldDB" id="A0AAE0X9F7"/>
<feature type="region of interest" description="Disordered" evidence="1">
    <location>
        <begin position="128"/>
        <end position="152"/>
    </location>
</feature>
<dbReference type="Proteomes" id="UP001270362">
    <property type="component" value="Unassembled WGS sequence"/>
</dbReference>